<dbReference type="SUPFAM" id="SSF56925">
    <property type="entry name" value="OMPA-like"/>
    <property type="match status" value="1"/>
</dbReference>
<dbReference type="AlphaFoldDB" id="A0A1G2CFJ9"/>
<dbReference type="InterPro" id="IPR027385">
    <property type="entry name" value="Beta-barrel_OMP"/>
</dbReference>
<comment type="caution">
    <text evidence="3">The sequence shown here is derived from an EMBL/GenBank/DDBJ whole genome shotgun (WGS) entry which is preliminary data.</text>
</comment>
<name>A0A1G2CFJ9_9BACT</name>
<dbReference type="Gene3D" id="2.40.160.20">
    <property type="match status" value="1"/>
</dbReference>
<accession>A0A1G2CFJ9</accession>
<organism evidence="3 4">
    <name type="scientific">Candidatus Liptonbacteria bacterium RIFCSPLOWO2_01_FULL_52_25</name>
    <dbReference type="NCBI Taxonomy" id="1798650"/>
    <lineage>
        <taxon>Bacteria</taxon>
        <taxon>Candidatus Liptoniibacteriota</taxon>
    </lineage>
</organism>
<feature type="domain" description="Outer membrane protein beta-barrel" evidence="2">
    <location>
        <begin position="3"/>
        <end position="178"/>
    </location>
</feature>
<dbReference type="EMBL" id="MHLA01000010">
    <property type="protein sequence ID" value="OGZ00007.1"/>
    <property type="molecule type" value="Genomic_DNA"/>
</dbReference>
<protein>
    <recommendedName>
        <fullName evidence="2">Outer membrane protein beta-barrel domain-containing protein</fullName>
    </recommendedName>
</protein>
<evidence type="ECO:0000256" key="1">
    <source>
        <dbReference type="ARBA" id="ARBA00022729"/>
    </source>
</evidence>
<dbReference type="Proteomes" id="UP000178880">
    <property type="component" value="Unassembled WGS sequence"/>
</dbReference>
<dbReference type="Pfam" id="PF13505">
    <property type="entry name" value="OMP_b-brl"/>
    <property type="match status" value="1"/>
</dbReference>
<dbReference type="STRING" id="1798650.A2945_00635"/>
<keyword evidence="1" id="KW-0732">Signal</keyword>
<reference evidence="3 4" key="1">
    <citation type="journal article" date="2016" name="Nat. Commun.">
        <title>Thousands of microbial genomes shed light on interconnected biogeochemical processes in an aquifer system.</title>
        <authorList>
            <person name="Anantharaman K."/>
            <person name="Brown C.T."/>
            <person name="Hug L.A."/>
            <person name="Sharon I."/>
            <person name="Castelle C.J."/>
            <person name="Probst A.J."/>
            <person name="Thomas B.C."/>
            <person name="Singh A."/>
            <person name="Wilkins M.J."/>
            <person name="Karaoz U."/>
            <person name="Brodie E.L."/>
            <person name="Williams K.H."/>
            <person name="Hubbard S.S."/>
            <person name="Banfield J.F."/>
        </authorList>
    </citation>
    <scope>NUCLEOTIDE SEQUENCE [LARGE SCALE GENOMIC DNA]</scope>
</reference>
<evidence type="ECO:0000313" key="3">
    <source>
        <dbReference type="EMBL" id="OGZ00007.1"/>
    </source>
</evidence>
<dbReference type="InterPro" id="IPR011250">
    <property type="entry name" value="OMP/PagP_B-barrel"/>
</dbReference>
<evidence type="ECO:0000313" key="4">
    <source>
        <dbReference type="Proteomes" id="UP000178880"/>
    </source>
</evidence>
<evidence type="ECO:0000259" key="2">
    <source>
        <dbReference type="Pfam" id="PF13505"/>
    </source>
</evidence>
<sequence>MAVVCMMFVSPAAAQTERVSEVNIYFGKANGGAEGVSFPRGTAFGVELENQINDYLTMGFGFRHESTGVVRATGSEAHISRTYFGGVTKFYPAKRGRVRPYGLFGMGLGGNKFHINGRSQSQNSTMISLGCGVKFDLTKKWSIGPEWTLAYSGGARDYYGNKVGGGVTSKALWFGVSYNLSAQ</sequence>
<proteinExistence type="predicted"/>
<gene>
    <name evidence="3" type="ORF">A2945_00635</name>
</gene>